<dbReference type="AlphaFoldDB" id="A0A9Q1GGP8"/>
<comment type="caution">
    <text evidence="1">The sequence shown here is derived from an EMBL/GenBank/DDBJ whole genome shotgun (WGS) entry which is preliminary data.</text>
</comment>
<evidence type="ECO:0000313" key="2">
    <source>
        <dbReference type="Proteomes" id="UP001153076"/>
    </source>
</evidence>
<organism evidence="1 2">
    <name type="scientific">Carnegiea gigantea</name>
    <dbReference type="NCBI Taxonomy" id="171969"/>
    <lineage>
        <taxon>Eukaryota</taxon>
        <taxon>Viridiplantae</taxon>
        <taxon>Streptophyta</taxon>
        <taxon>Embryophyta</taxon>
        <taxon>Tracheophyta</taxon>
        <taxon>Spermatophyta</taxon>
        <taxon>Magnoliopsida</taxon>
        <taxon>eudicotyledons</taxon>
        <taxon>Gunneridae</taxon>
        <taxon>Pentapetalae</taxon>
        <taxon>Caryophyllales</taxon>
        <taxon>Cactineae</taxon>
        <taxon>Cactaceae</taxon>
        <taxon>Cactoideae</taxon>
        <taxon>Echinocereeae</taxon>
        <taxon>Carnegiea</taxon>
    </lineage>
</organism>
<name>A0A9Q1GGP8_9CARY</name>
<dbReference type="EMBL" id="JAKOGI010003394">
    <property type="protein sequence ID" value="KAJ8420487.1"/>
    <property type="molecule type" value="Genomic_DNA"/>
</dbReference>
<keyword evidence="2" id="KW-1185">Reference proteome</keyword>
<gene>
    <name evidence="1" type="ORF">Cgig2_025401</name>
</gene>
<accession>A0A9Q1GGP8</accession>
<evidence type="ECO:0000313" key="1">
    <source>
        <dbReference type="EMBL" id="KAJ8420487.1"/>
    </source>
</evidence>
<sequence length="162" mass="18590">MELEKVQEQLQSLPEDLELATKEKEARKTYTSILSSSLALIKQQSKMDWISYGDDNTRLFHTKIKQRKLATYSYTPQDEHGNQVEGFNKVGQVMLNYYKHLLGSHTEHRKRIDPVVIAQGPALSMEQQIWICKDFSDREIKEAIFSIPDTESPGPDGFSNSV</sequence>
<protein>
    <submittedName>
        <fullName evidence="1">Uncharacterized protein</fullName>
    </submittedName>
</protein>
<dbReference type="OrthoDB" id="1302332at2759"/>
<proteinExistence type="predicted"/>
<reference evidence="1" key="1">
    <citation type="submission" date="2022-04" db="EMBL/GenBank/DDBJ databases">
        <title>Carnegiea gigantea Genome sequencing and assembly v2.</title>
        <authorList>
            <person name="Copetti D."/>
            <person name="Sanderson M.J."/>
            <person name="Burquez A."/>
            <person name="Wojciechowski M.F."/>
        </authorList>
    </citation>
    <scope>NUCLEOTIDE SEQUENCE</scope>
    <source>
        <strain evidence="1">SGP5-SGP5p</strain>
        <tissue evidence="1">Aerial part</tissue>
    </source>
</reference>
<dbReference type="Proteomes" id="UP001153076">
    <property type="component" value="Unassembled WGS sequence"/>
</dbReference>